<evidence type="ECO:0000313" key="2">
    <source>
        <dbReference type="Proteomes" id="UP000743370"/>
    </source>
</evidence>
<dbReference type="EMBL" id="JABFOF010000003">
    <property type="protein sequence ID" value="KAG2402742.1"/>
    <property type="molecule type" value="Genomic_DNA"/>
</dbReference>
<dbReference type="AlphaFoldDB" id="A0A8T0KUF2"/>
<name>A0A8T0KUF2_PHAAN</name>
<gene>
    <name evidence="1" type="ORF">HKW66_Vig0249610</name>
</gene>
<protein>
    <submittedName>
        <fullName evidence="1">Uncharacterized protein</fullName>
    </submittedName>
</protein>
<organism evidence="1 2">
    <name type="scientific">Phaseolus angularis</name>
    <name type="common">Azuki bean</name>
    <name type="synonym">Vigna angularis</name>
    <dbReference type="NCBI Taxonomy" id="3914"/>
    <lineage>
        <taxon>Eukaryota</taxon>
        <taxon>Viridiplantae</taxon>
        <taxon>Streptophyta</taxon>
        <taxon>Embryophyta</taxon>
        <taxon>Tracheophyta</taxon>
        <taxon>Spermatophyta</taxon>
        <taxon>Magnoliopsida</taxon>
        <taxon>eudicotyledons</taxon>
        <taxon>Gunneridae</taxon>
        <taxon>Pentapetalae</taxon>
        <taxon>rosids</taxon>
        <taxon>fabids</taxon>
        <taxon>Fabales</taxon>
        <taxon>Fabaceae</taxon>
        <taxon>Papilionoideae</taxon>
        <taxon>50 kb inversion clade</taxon>
        <taxon>NPAAA clade</taxon>
        <taxon>indigoferoid/millettioid clade</taxon>
        <taxon>Phaseoleae</taxon>
        <taxon>Vigna</taxon>
    </lineage>
</organism>
<proteinExistence type="predicted"/>
<dbReference type="Proteomes" id="UP000743370">
    <property type="component" value="Unassembled WGS sequence"/>
</dbReference>
<comment type="caution">
    <text evidence="1">The sequence shown here is derived from an EMBL/GenBank/DDBJ whole genome shotgun (WGS) entry which is preliminary data.</text>
</comment>
<accession>A0A8T0KUF2</accession>
<sequence>MDRVLQNIVRNHRDKTLGAFGEEHREDLVDVLLRLQKNGDLEHPLSDTVVKATLLLYDTVQVFGYDSVD</sequence>
<evidence type="ECO:0000313" key="1">
    <source>
        <dbReference type="EMBL" id="KAG2402742.1"/>
    </source>
</evidence>
<reference evidence="1 2" key="1">
    <citation type="submission" date="2020-05" db="EMBL/GenBank/DDBJ databases">
        <title>Vigna angularis (adzuki bean) Var. LongXiaoDou No. 4 denovo assembly.</title>
        <authorList>
            <person name="Xiang H."/>
        </authorList>
    </citation>
    <scope>NUCLEOTIDE SEQUENCE [LARGE SCALE GENOMIC DNA]</scope>
    <source>
        <tissue evidence="1">Leaf</tissue>
    </source>
</reference>